<keyword evidence="7" id="KW-0406">Ion transport</keyword>
<evidence type="ECO:0000259" key="12">
    <source>
        <dbReference type="Pfam" id="PF00593"/>
    </source>
</evidence>
<dbReference type="InterPro" id="IPR000531">
    <property type="entry name" value="Beta-barrel_TonB"/>
</dbReference>
<name>A0A1X9NG42_9GAMM</name>
<protein>
    <recommendedName>
        <fullName evidence="12">TonB-dependent receptor-like beta-barrel domain-containing protein</fullName>
    </recommendedName>
</protein>
<reference evidence="13 14" key="1">
    <citation type="submission" date="2016-11" db="EMBL/GenBank/DDBJ databases">
        <title>Trade-off between light-utilization and light-protection in marine flavobacteria.</title>
        <authorList>
            <person name="Kumagai Y."/>
        </authorList>
    </citation>
    <scope>NUCLEOTIDE SEQUENCE [LARGE SCALE GENOMIC DNA]</scope>
    <source>
        <strain evidence="13 14">NBRC 107125</strain>
    </source>
</reference>
<dbReference type="GO" id="GO:0006826">
    <property type="term" value="P:iron ion transport"/>
    <property type="evidence" value="ECO:0007669"/>
    <property type="project" value="UniProtKB-KW"/>
</dbReference>
<dbReference type="PANTHER" id="PTHR32552:SF81">
    <property type="entry name" value="TONB-DEPENDENT OUTER MEMBRANE RECEPTOR"/>
    <property type="match status" value="1"/>
</dbReference>
<evidence type="ECO:0000256" key="10">
    <source>
        <dbReference type="ARBA" id="ARBA00023237"/>
    </source>
</evidence>
<keyword evidence="8" id="KW-0798">TonB box</keyword>
<dbReference type="Pfam" id="PF00593">
    <property type="entry name" value="TonB_dep_Rec_b-barrel"/>
    <property type="match status" value="1"/>
</dbReference>
<evidence type="ECO:0000256" key="4">
    <source>
        <dbReference type="ARBA" id="ARBA00022496"/>
    </source>
</evidence>
<keyword evidence="5 11" id="KW-0812">Transmembrane</keyword>
<keyword evidence="3 11" id="KW-1134">Transmembrane beta strand</keyword>
<keyword evidence="6" id="KW-0408">Iron</keyword>
<evidence type="ECO:0000256" key="9">
    <source>
        <dbReference type="ARBA" id="ARBA00023136"/>
    </source>
</evidence>
<dbReference type="EMBL" id="CP019343">
    <property type="protein sequence ID" value="ARN76004.1"/>
    <property type="molecule type" value="Genomic_DNA"/>
</dbReference>
<dbReference type="InterPro" id="IPR036942">
    <property type="entry name" value="Beta-barrel_TonB_sf"/>
</dbReference>
<evidence type="ECO:0000256" key="7">
    <source>
        <dbReference type="ARBA" id="ARBA00023065"/>
    </source>
</evidence>
<keyword evidence="10 11" id="KW-0998">Cell outer membrane</keyword>
<evidence type="ECO:0000313" key="13">
    <source>
        <dbReference type="EMBL" id="ARN76004.1"/>
    </source>
</evidence>
<accession>A0A1X9NG42</accession>
<dbReference type="Gene3D" id="2.40.170.20">
    <property type="entry name" value="TonB-dependent receptor, beta-barrel domain"/>
    <property type="match status" value="1"/>
</dbReference>
<evidence type="ECO:0000256" key="8">
    <source>
        <dbReference type="ARBA" id="ARBA00023077"/>
    </source>
</evidence>
<dbReference type="AlphaFoldDB" id="A0A1X9NG42"/>
<dbReference type="KEGG" id="osg:BST96_19035"/>
<proteinExistence type="inferred from homology"/>
<evidence type="ECO:0000256" key="3">
    <source>
        <dbReference type="ARBA" id="ARBA00022452"/>
    </source>
</evidence>
<dbReference type="PROSITE" id="PS52016">
    <property type="entry name" value="TONB_DEPENDENT_REC_3"/>
    <property type="match status" value="1"/>
</dbReference>
<keyword evidence="2 11" id="KW-0813">Transport</keyword>
<dbReference type="SUPFAM" id="SSF56935">
    <property type="entry name" value="Porins"/>
    <property type="match status" value="1"/>
</dbReference>
<sequence length="212" mass="23851">MVSYELGNKSSWLENRLQFNAAYFYYDYEDLQVNNIEGALVVIRNAGEATGQGIEFDMTWLMTESLQLLVSGNYLNAEFDEFSPAIDNIPTDLSGETMPLAPEFQLSTSLLYNQVLSSGGEIDYRVSYSWTDEYYFEVGNTEEEAQDSFGLVDARIAWTSADTQWQVAVFGQNLTDEEYLNYAGGLAKYDLDAPITVSAIDRTFGASLEYSF</sequence>
<dbReference type="PANTHER" id="PTHR32552">
    <property type="entry name" value="FERRICHROME IRON RECEPTOR-RELATED"/>
    <property type="match status" value="1"/>
</dbReference>
<evidence type="ECO:0000256" key="6">
    <source>
        <dbReference type="ARBA" id="ARBA00023004"/>
    </source>
</evidence>
<evidence type="ECO:0000256" key="5">
    <source>
        <dbReference type="ARBA" id="ARBA00022692"/>
    </source>
</evidence>
<dbReference type="InterPro" id="IPR039426">
    <property type="entry name" value="TonB-dep_rcpt-like"/>
</dbReference>
<dbReference type="GO" id="GO:0009279">
    <property type="term" value="C:cell outer membrane"/>
    <property type="evidence" value="ECO:0007669"/>
    <property type="project" value="UniProtKB-SubCell"/>
</dbReference>
<gene>
    <name evidence="13" type="ORF">BST96_19035</name>
</gene>
<evidence type="ECO:0000256" key="11">
    <source>
        <dbReference type="PROSITE-ProRule" id="PRU01360"/>
    </source>
</evidence>
<comment type="subcellular location">
    <subcellularLocation>
        <location evidence="1 11">Cell outer membrane</location>
        <topology evidence="1 11">Multi-pass membrane protein</topology>
    </subcellularLocation>
</comment>
<evidence type="ECO:0000256" key="1">
    <source>
        <dbReference type="ARBA" id="ARBA00004571"/>
    </source>
</evidence>
<keyword evidence="14" id="KW-1185">Reference proteome</keyword>
<feature type="domain" description="TonB-dependent receptor-like beta-barrel" evidence="12">
    <location>
        <begin position="3"/>
        <end position="174"/>
    </location>
</feature>
<evidence type="ECO:0000256" key="2">
    <source>
        <dbReference type="ARBA" id="ARBA00022448"/>
    </source>
</evidence>
<comment type="similarity">
    <text evidence="11">Belongs to the TonB-dependent receptor family.</text>
</comment>
<keyword evidence="9 11" id="KW-0472">Membrane</keyword>
<dbReference type="Proteomes" id="UP000193450">
    <property type="component" value="Chromosome"/>
</dbReference>
<organism evidence="13 14">
    <name type="scientific">Oceanicoccus sagamiensis</name>
    <dbReference type="NCBI Taxonomy" id="716816"/>
    <lineage>
        <taxon>Bacteria</taxon>
        <taxon>Pseudomonadati</taxon>
        <taxon>Pseudomonadota</taxon>
        <taxon>Gammaproteobacteria</taxon>
        <taxon>Cellvibrionales</taxon>
        <taxon>Spongiibacteraceae</taxon>
        <taxon>Oceanicoccus</taxon>
    </lineage>
</organism>
<dbReference type="STRING" id="716816.BST96_19035"/>
<evidence type="ECO:0000313" key="14">
    <source>
        <dbReference type="Proteomes" id="UP000193450"/>
    </source>
</evidence>
<keyword evidence="4" id="KW-0410">Iron transport</keyword>